<organism evidence="9 10">
    <name type="scientific">Eutypa lata (strain UCR-EL1)</name>
    <name type="common">Grapevine dieback disease fungus</name>
    <name type="synonym">Eutypa armeniacae</name>
    <dbReference type="NCBI Taxonomy" id="1287681"/>
    <lineage>
        <taxon>Eukaryota</taxon>
        <taxon>Fungi</taxon>
        <taxon>Dikarya</taxon>
        <taxon>Ascomycota</taxon>
        <taxon>Pezizomycotina</taxon>
        <taxon>Sordariomycetes</taxon>
        <taxon>Xylariomycetidae</taxon>
        <taxon>Xylariales</taxon>
        <taxon>Diatrypaceae</taxon>
        <taxon>Eutypa</taxon>
    </lineage>
</organism>
<dbReference type="Gene3D" id="3.30.200.20">
    <property type="entry name" value="Phosphorylase Kinase, domain 1"/>
    <property type="match status" value="1"/>
</dbReference>
<keyword evidence="2" id="KW-0723">Serine/threonine-protein kinase</keyword>
<keyword evidence="3" id="KW-0808">Transferase</keyword>
<dbReference type="PANTHER" id="PTHR47634">
    <property type="entry name" value="PROTEIN KINASE DOMAIN-CONTAINING PROTEIN-RELATED"/>
    <property type="match status" value="1"/>
</dbReference>
<keyword evidence="6" id="KW-0067">ATP-binding</keyword>
<dbReference type="GO" id="GO:0004674">
    <property type="term" value="F:protein serine/threonine kinase activity"/>
    <property type="evidence" value="ECO:0007669"/>
    <property type="project" value="UniProtKB-KW"/>
</dbReference>
<evidence type="ECO:0000256" key="1">
    <source>
        <dbReference type="ARBA" id="ARBA00012513"/>
    </source>
</evidence>
<keyword evidence="5" id="KW-0418">Kinase</keyword>
<evidence type="ECO:0000313" key="10">
    <source>
        <dbReference type="Proteomes" id="UP000012174"/>
    </source>
</evidence>
<dbReference type="Gene3D" id="1.10.510.10">
    <property type="entry name" value="Transferase(Phosphotransferase) domain 1"/>
    <property type="match status" value="1"/>
</dbReference>
<keyword evidence="10" id="KW-1185">Reference proteome</keyword>
<comment type="catalytic activity">
    <reaction evidence="8">
        <text>L-seryl-[protein] + ATP = O-phospho-L-seryl-[protein] + ADP + H(+)</text>
        <dbReference type="Rhea" id="RHEA:17989"/>
        <dbReference type="Rhea" id="RHEA-COMP:9863"/>
        <dbReference type="Rhea" id="RHEA-COMP:11604"/>
        <dbReference type="ChEBI" id="CHEBI:15378"/>
        <dbReference type="ChEBI" id="CHEBI:29999"/>
        <dbReference type="ChEBI" id="CHEBI:30616"/>
        <dbReference type="ChEBI" id="CHEBI:83421"/>
        <dbReference type="ChEBI" id="CHEBI:456216"/>
        <dbReference type="EC" id="2.7.11.1"/>
    </reaction>
</comment>
<dbReference type="EMBL" id="KB707482">
    <property type="protein sequence ID" value="EMR62185.1"/>
    <property type="molecule type" value="Genomic_DNA"/>
</dbReference>
<evidence type="ECO:0000256" key="7">
    <source>
        <dbReference type="ARBA" id="ARBA00047899"/>
    </source>
</evidence>
<evidence type="ECO:0000256" key="6">
    <source>
        <dbReference type="ARBA" id="ARBA00022840"/>
    </source>
</evidence>
<evidence type="ECO:0000256" key="5">
    <source>
        <dbReference type="ARBA" id="ARBA00022777"/>
    </source>
</evidence>
<keyword evidence="4" id="KW-0547">Nucleotide-binding</keyword>
<dbReference type="GO" id="GO:0000245">
    <property type="term" value="P:spliceosomal complex assembly"/>
    <property type="evidence" value="ECO:0007669"/>
    <property type="project" value="TreeGrafter"/>
</dbReference>
<evidence type="ECO:0000256" key="8">
    <source>
        <dbReference type="ARBA" id="ARBA00048679"/>
    </source>
</evidence>
<protein>
    <recommendedName>
        <fullName evidence="1">non-specific serine/threonine protein kinase</fullName>
        <ecNumber evidence="1">2.7.11.1</ecNumber>
    </recommendedName>
</protein>
<proteinExistence type="predicted"/>
<reference evidence="10" key="1">
    <citation type="journal article" date="2013" name="Genome Announc.">
        <title>Draft genome sequence of the grapevine dieback fungus Eutypa lata UCR-EL1.</title>
        <authorList>
            <person name="Blanco-Ulate B."/>
            <person name="Rolshausen P.E."/>
            <person name="Cantu D."/>
        </authorList>
    </citation>
    <scope>NUCLEOTIDE SEQUENCE [LARGE SCALE GENOMIC DNA]</scope>
    <source>
        <strain evidence="10">UCR-EL1</strain>
    </source>
</reference>
<dbReference type="eggNOG" id="KOG1290">
    <property type="taxonomic scope" value="Eukaryota"/>
</dbReference>
<dbReference type="OrthoDB" id="5979581at2759"/>
<dbReference type="GO" id="GO:0050684">
    <property type="term" value="P:regulation of mRNA processing"/>
    <property type="evidence" value="ECO:0007669"/>
    <property type="project" value="TreeGrafter"/>
</dbReference>
<gene>
    <name evidence="9" type="ORF">UCREL1_10870</name>
</gene>
<comment type="catalytic activity">
    <reaction evidence="7">
        <text>L-threonyl-[protein] + ATP = O-phospho-L-threonyl-[protein] + ADP + H(+)</text>
        <dbReference type="Rhea" id="RHEA:46608"/>
        <dbReference type="Rhea" id="RHEA-COMP:11060"/>
        <dbReference type="Rhea" id="RHEA-COMP:11605"/>
        <dbReference type="ChEBI" id="CHEBI:15378"/>
        <dbReference type="ChEBI" id="CHEBI:30013"/>
        <dbReference type="ChEBI" id="CHEBI:30616"/>
        <dbReference type="ChEBI" id="CHEBI:61977"/>
        <dbReference type="ChEBI" id="CHEBI:456216"/>
        <dbReference type="EC" id="2.7.11.1"/>
    </reaction>
</comment>
<name>M7T6C1_EUTLA</name>
<dbReference type="EC" id="2.7.11.1" evidence="1"/>
<dbReference type="PANTHER" id="PTHR47634:SF9">
    <property type="entry name" value="PROTEIN KINASE DOMAIN-CONTAINING PROTEIN-RELATED"/>
    <property type="match status" value="1"/>
</dbReference>
<dbReference type="InterPro" id="IPR051334">
    <property type="entry name" value="SRPK"/>
</dbReference>
<accession>M7T6C1</accession>
<dbReference type="Proteomes" id="UP000012174">
    <property type="component" value="Unassembled WGS sequence"/>
</dbReference>
<dbReference type="KEGG" id="ela:UCREL1_10870"/>
<dbReference type="SUPFAM" id="SSF56112">
    <property type="entry name" value="Protein kinase-like (PK-like)"/>
    <property type="match status" value="1"/>
</dbReference>
<evidence type="ECO:0000256" key="2">
    <source>
        <dbReference type="ARBA" id="ARBA00022527"/>
    </source>
</evidence>
<sequence length="210" mass="23717">MQTVFRPITPQAGKGIKGGTKYVMDYNTIPTTSVQDAPDYGFSVDSGDECEAESEAEPRERYRVGLYCPLRIGQVLDQRYCIEHKLDWDGFSTIWLARDLPQNQLVALKVLSLGQPGEGEYNLHCEITRRAGPDVSHFLVTYLAVFYIRGLRSKVHTALVLPWRGPSLTTLCYEVPVTTRVPAARRLLMALKRLHDAGFVHRGELAFYDI</sequence>
<evidence type="ECO:0000256" key="4">
    <source>
        <dbReference type="ARBA" id="ARBA00022741"/>
    </source>
</evidence>
<evidence type="ECO:0000256" key="3">
    <source>
        <dbReference type="ARBA" id="ARBA00022679"/>
    </source>
</evidence>
<dbReference type="InterPro" id="IPR011009">
    <property type="entry name" value="Kinase-like_dom_sf"/>
</dbReference>
<dbReference type="GO" id="GO:0005524">
    <property type="term" value="F:ATP binding"/>
    <property type="evidence" value="ECO:0007669"/>
    <property type="project" value="UniProtKB-KW"/>
</dbReference>
<evidence type="ECO:0000313" key="9">
    <source>
        <dbReference type="EMBL" id="EMR62185.1"/>
    </source>
</evidence>
<dbReference type="HOGENOM" id="CLU_000288_81_7_1"/>
<dbReference type="AlphaFoldDB" id="M7T6C1"/>